<dbReference type="InterPro" id="IPR017642">
    <property type="entry name" value="DNA_S_mod_DndB"/>
</dbReference>
<evidence type="ECO:0000313" key="1">
    <source>
        <dbReference type="EMBL" id="RDZ29674.1"/>
    </source>
</evidence>
<dbReference type="OrthoDB" id="9789139at2"/>
<accession>A0A371K738</accession>
<evidence type="ECO:0000313" key="2">
    <source>
        <dbReference type="Proteomes" id="UP000264492"/>
    </source>
</evidence>
<protein>
    <submittedName>
        <fullName evidence="1">DGQHR domain-containing protein</fullName>
    </submittedName>
</protein>
<dbReference type="NCBIfam" id="TIGR03187">
    <property type="entry name" value="DGQHR"/>
    <property type="match status" value="1"/>
</dbReference>
<sequence>MIEVPAIQVDQWNREFFLTVLKARDLVGISYVAIRGQSDEEGAVQRIFNRERLASLRRYALHKGAYPSSIVLNWTAGAAPVFDEGLLSVPVESRSAQIIDGQHRVEGLRAAIEESNHIGDTEIPVSIYMNLDTRECADLFLSINTEQKPVPRSLVFDLYGIASEGFVDPAAVRARDIAMHLNDSEGSPYFKNIKLPNQPIRKGGVALSTAVAALKPLVESKGIFEQIDASELEVQKKIVENFFVVLREKYGDRWEDKSNAFMFAAGFTGGIDFLKLKLIPICNNMSPKDFSIGFISTLIDLPKESLVRQDEIKGVGGKDAPKRVFDRLVDAFKPQQQISTSFKL</sequence>
<dbReference type="Pfam" id="PF14072">
    <property type="entry name" value="DndB"/>
    <property type="match status" value="1"/>
</dbReference>
<organism evidence="1 2">
    <name type="scientific">Lysobacter silvisoli</name>
    <dbReference type="NCBI Taxonomy" id="2293254"/>
    <lineage>
        <taxon>Bacteria</taxon>
        <taxon>Pseudomonadati</taxon>
        <taxon>Pseudomonadota</taxon>
        <taxon>Gammaproteobacteria</taxon>
        <taxon>Lysobacterales</taxon>
        <taxon>Lysobacteraceae</taxon>
        <taxon>Lysobacter</taxon>
    </lineage>
</organism>
<dbReference type="CDD" id="cd16413">
    <property type="entry name" value="DGQHR_domain"/>
    <property type="match status" value="1"/>
</dbReference>
<dbReference type="InterPro" id="IPR017601">
    <property type="entry name" value="DGQHR-contain_dom"/>
</dbReference>
<keyword evidence="2" id="KW-1185">Reference proteome</keyword>
<comment type="caution">
    <text evidence="1">The sequence shown here is derived from an EMBL/GenBank/DDBJ whole genome shotgun (WGS) entry which is preliminary data.</text>
</comment>
<reference evidence="1 2" key="1">
    <citation type="submission" date="2018-08" db="EMBL/GenBank/DDBJ databases">
        <title>Lysobacter sp. zong2l5, whole genome shotgun sequence.</title>
        <authorList>
            <person name="Zhang X."/>
            <person name="Feng G."/>
            <person name="Zhu H."/>
        </authorList>
    </citation>
    <scope>NUCLEOTIDE SEQUENCE [LARGE SCALE GENOMIC DNA]</scope>
    <source>
        <strain evidence="2">zong2l5</strain>
    </source>
</reference>
<gene>
    <name evidence="1" type="ORF">DX914_03090</name>
</gene>
<dbReference type="AlphaFoldDB" id="A0A371K738"/>
<dbReference type="Proteomes" id="UP000264492">
    <property type="component" value="Unassembled WGS sequence"/>
</dbReference>
<name>A0A371K738_9GAMM</name>
<dbReference type="EMBL" id="QTSU01000001">
    <property type="protein sequence ID" value="RDZ29674.1"/>
    <property type="molecule type" value="Genomic_DNA"/>
</dbReference>
<proteinExistence type="predicted"/>